<dbReference type="EMBL" id="CP027433">
    <property type="protein sequence ID" value="AVM01354.1"/>
    <property type="molecule type" value="Genomic_DNA"/>
</dbReference>
<gene>
    <name evidence="6" type="ORF">C6V83_15000</name>
</gene>
<dbReference type="PANTHER" id="PTHR30563:SF0">
    <property type="entry name" value="DNA RECOMBINATION PROTEIN RMUC"/>
    <property type="match status" value="1"/>
</dbReference>
<dbReference type="RefSeq" id="WP_105943062.1">
    <property type="nucleotide sequence ID" value="NZ_CP027433.1"/>
</dbReference>
<evidence type="ECO:0000256" key="3">
    <source>
        <dbReference type="ARBA" id="ARBA00023054"/>
    </source>
</evidence>
<dbReference type="AlphaFoldDB" id="A0A2S0KI53"/>
<dbReference type="GO" id="GO:0006310">
    <property type="term" value="P:DNA recombination"/>
    <property type="evidence" value="ECO:0007669"/>
    <property type="project" value="UniProtKB-KW"/>
</dbReference>
<comment type="function">
    <text evidence="1">Involved in DNA recombination.</text>
</comment>
<keyword evidence="4" id="KW-0233">DNA recombination</keyword>
<keyword evidence="7" id="KW-1185">Reference proteome</keyword>
<keyword evidence="3" id="KW-0175">Coiled coil</keyword>
<dbReference type="OrthoDB" id="370725at2"/>
<protein>
    <submittedName>
        <fullName evidence="6">DNA recombination protein RmuC</fullName>
    </submittedName>
</protein>
<reference evidence="6 7" key="1">
    <citation type="submission" date="2018-03" db="EMBL/GenBank/DDBJ databases">
        <title>Characteristics and genome of n-alkane degrading marine bacteria Gordonia iterans isolated from crude oil contaminated in Tae-an, South Korea.</title>
        <authorList>
            <person name="Lee S.-S."/>
            <person name="Kim H."/>
        </authorList>
    </citation>
    <scope>NUCLEOTIDE SEQUENCE [LARGE SCALE GENOMIC DNA]</scope>
    <source>
        <strain evidence="6 7">Co17</strain>
    </source>
</reference>
<dbReference type="KEGG" id="git:C6V83_15000"/>
<name>A0A2S0KI53_9ACTN</name>
<feature type="region of interest" description="Disordered" evidence="5">
    <location>
        <begin position="349"/>
        <end position="371"/>
    </location>
</feature>
<evidence type="ECO:0000256" key="4">
    <source>
        <dbReference type="ARBA" id="ARBA00023172"/>
    </source>
</evidence>
<sequence length="371" mass="39632">MTASLLITGLVCLILGAIAGWCAHRSAAGAVAGASAEAAREQSDLLGGEVSEIVEPLRATLDQLSEELRRTEHHRVHAYAGLTEQVRGMQQTSFRLQEQTSRLANALHAPQVRGRWGEIQLERIVELSGMSRHCDFTSQSTVHDGDRRLRPDLVVHLAGGRSIVVDAKAPLHAYLAAAEEPGRRGAEGSGSDTSAVLARHAQAVRSHVTALSAKGYWSAQPSSPEFVVLFLPGDGVLESATRTDPALLDYAFSRNVVLATPSTLIALLKTVALGWRQHALAQDAATIHELGRQLYQRLDGVLGHLEKTGGALRRAVETYNATVGAIDTRLTVTARRLAELEALGDVAGAAKSPRDDLPTVDVPVRSTSRTG</sequence>
<dbReference type="Proteomes" id="UP000239814">
    <property type="component" value="Chromosome"/>
</dbReference>
<accession>A0A2S0KI53</accession>
<dbReference type="PANTHER" id="PTHR30563">
    <property type="entry name" value="DNA RECOMBINATION PROTEIN RMUC"/>
    <property type="match status" value="1"/>
</dbReference>
<evidence type="ECO:0000313" key="6">
    <source>
        <dbReference type="EMBL" id="AVM01354.1"/>
    </source>
</evidence>
<evidence type="ECO:0000313" key="7">
    <source>
        <dbReference type="Proteomes" id="UP000239814"/>
    </source>
</evidence>
<comment type="similarity">
    <text evidence="2">Belongs to the RmuC family.</text>
</comment>
<proteinExistence type="inferred from homology"/>
<evidence type="ECO:0000256" key="2">
    <source>
        <dbReference type="ARBA" id="ARBA00009840"/>
    </source>
</evidence>
<evidence type="ECO:0000256" key="5">
    <source>
        <dbReference type="SAM" id="MobiDB-lite"/>
    </source>
</evidence>
<evidence type="ECO:0000256" key="1">
    <source>
        <dbReference type="ARBA" id="ARBA00003416"/>
    </source>
</evidence>
<organism evidence="6 7">
    <name type="scientific">Gordonia iterans</name>
    <dbReference type="NCBI Taxonomy" id="1004901"/>
    <lineage>
        <taxon>Bacteria</taxon>
        <taxon>Bacillati</taxon>
        <taxon>Actinomycetota</taxon>
        <taxon>Actinomycetes</taxon>
        <taxon>Mycobacteriales</taxon>
        <taxon>Gordoniaceae</taxon>
        <taxon>Gordonia</taxon>
    </lineage>
</organism>
<dbReference type="InterPro" id="IPR003798">
    <property type="entry name" value="DNA_recombination_RmuC"/>
</dbReference>
<dbReference type="Pfam" id="PF02646">
    <property type="entry name" value="RmuC"/>
    <property type="match status" value="1"/>
</dbReference>